<dbReference type="RefSeq" id="XP_012946537.1">
    <property type="nucleotide sequence ID" value="XM_013091083.1"/>
</dbReference>
<feature type="domain" description="Tudor" evidence="2">
    <location>
        <begin position="147"/>
        <end position="259"/>
    </location>
</feature>
<dbReference type="InterPro" id="IPR035437">
    <property type="entry name" value="SNase_OB-fold_sf"/>
</dbReference>
<dbReference type="Pfam" id="PF00567">
    <property type="entry name" value="TUDOR"/>
    <property type="match status" value="1"/>
</dbReference>
<dbReference type="InterPro" id="IPR050621">
    <property type="entry name" value="Tudor_domain_containing"/>
</dbReference>
<feature type="region of interest" description="Disordered" evidence="1">
    <location>
        <begin position="20"/>
        <end position="46"/>
    </location>
</feature>
<name>A0ABM1AF95_APLCA</name>
<proteinExistence type="predicted"/>
<evidence type="ECO:0000313" key="3">
    <source>
        <dbReference type="Proteomes" id="UP000694888"/>
    </source>
</evidence>
<evidence type="ECO:0000256" key="1">
    <source>
        <dbReference type="SAM" id="MobiDB-lite"/>
    </source>
</evidence>
<feature type="compositionally biased region" description="Polar residues" evidence="1">
    <location>
        <begin position="66"/>
        <end position="104"/>
    </location>
</feature>
<dbReference type="PANTHER" id="PTHR22948">
    <property type="entry name" value="TUDOR DOMAIN CONTAINING PROTEIN"/>
    <property type="match status" value="1"/>
</dbReference>
<feature type="region of interest" description="Disordered" evidence="1">
    <location>
        <begin position="60"/>
        <end position="116"/>
    </location>
</feature>
<dbReference type="Proteomes" id="UP000694888">
    <property type="component" value="Unplaced"/>
</dbReference>
<protein>
    <submittedName>
        <fullName evidence="4">Tudor domain-containing protein 7A-like</fullName>
    </submittedName>
</protein>
<dbReference type="GeneID" id="106014056"/>
<dbReference type="PANTHER" id="PTHR22948:SF29">
    <property type="entry name" value="FI02030P-RELATED"/>
    <property type="match status" value="1"/>
</dbReference>
<keyword evidence="3" id="KW-1185">Reference proteome</keyword>
<evidence type="ECO:0000313" key="4">
    <source>
        <dbReference type="RefSeq" id="XP_012946537.1"/>
    </source>
</evidence>
<organism evidence="3 4">
    <name type="scientific">Aplysia californica</name>
    <name type="common">California sea hare</name>
    <dbReference type="NCBI Taxonomy" id="6500"/>
    <lineage>
        <taxon>Eukaryota</taxon>
        <taxon>Metazoa</taxon>
        <taxon>Spiralia</taxon>
        <taxon>Lophotrochozoa</taxon>
        <taxon>Mollusca</taxon>
        <taxon>Gastropoda</taxon>
        <taxon>Heterobranchia</taxon>
        <taxon>Euthyneura</taxon>
        <taxon>Tectipleura</taxon>
        <taxon>Aplysiida</taxon>
        <taxon>Aplysioidea</taxon>
        <taxon>Aplysiidae</taxon>
        <taxon>Aplysia</taxon>
    </lineage>
</organism>
<sequence length="342" mass="38623">MTPRPRSVYTWINPELRQKHYQGSSTSGVVRGAVGQPRHPRPRSVYSWVNPNLRQAQVSAAPGFKSVSQQVSNRSSPPLSCSNTSRIPKTSSPPSLHPDSNSTALGHVGRQEKSTQLQDRQFFAPLPIVTVSRMPPMPKFWEFKPLEFSEVIVVHAESPTSFVAIPAEMKASLGKMEKELEENFLSPQPRVTCLSQETLYAIKKKGVYHRAVFMQRLSQGGIQVFYPDHGRFDLVFPPQLFQLPTQFYAMPFLAHRMELGAITPISNKWSEASKFYFMSRVMNKVTYAYIVPNKTEQDAQKKVKADLSSFVKPLEVHLIDTSGEEDEVIGELLCLQGYARRP</sequence>
<gene>
    <name evidence="4" type="primary">LOC106014056</name>
</gene>
<reference evidence="4" key="1">
    <citation type="submission" date="2025-08" db="UniProtKB">
        <authorList>
            <consortium name="RefSeq"/>
        </authorList>
    </citation>
    <scope>IDENTIFICATION</scope>
</reference>
<evidence type="ECO:0000259" key="2">
    <source>
        <dbReference type="Pfam" id="PF00567"/>
    </source>
</evidence>
<dbReference type="SUPFAM" id="SSF63748">
    <property type="entry name" value="Tudor/PWWP/MBT"/>
    <property type="match status" value="1"/>
</dbReference>
<dbReference type="Gene3D" id="2.40.50.90">
    <property type="match status" value="1"/>
</dbReference>
<accession>A0ABM1AF95</accession>
<dbReference type="InterPro" id="IPR002999">
    <property type="entry name" value="Tudor"/>
</dbReference>
<dbReference type="Gene3D" id="2.30.30.140">
    <property type="match status" value="1"/>
</dbReference>